<dbReference type="AlphaFoldDB" id="A0A9J7AS85"/>
<evidence type="ECO:0000256" key="1">
    <source>
        <dbReference type="ARBA" id="ARBA00001966"/>
    </source>
</evidence>
<dbReference type="Gene3D" id="3.40.50.740">
    <property type="match status" value="1"/>
</dbReference>
<dbReference type="PANTHER" id="PTHR43598:SF5">
    <property type="entry name" value="DMSO REDUCTASE CHAIN A"/>
    <property type="match status" value="1"/>
</dbReference>
<evidence type="ECO:0000256" key="2">
    <source>
        <dbReference type="ARBA" id="ARBA00004196"/>
    </source>
</evidence>
<dbReference type="Pfam" id="PF00384">
    <property type="entry name" value="Molybdopterin"/>
    <property type="match status" value="1"/>
</dbReference>
<evidence type="ECO:0000256" key="3">
    <source>
        <dbReference type="ARBA" id="ARBA00010312"/>
    </source>
</evidence>
<dbReference type="RefSeq" id="WP_257768044.1">
    <property type="nucleotide sequence ID" value="NZ_CP102480.1"/>
</dbReference>
<feature type="region of interest" description="Disordered" evidence="9">
    <location>
        <begin position="924"/>
        <end position="959"/>
    </location>
</feature>
<comment type="subcellular location">
    <subcellularLocation>
        <location evidence="2">Cell envelope</location>
    </subcellularLocation>
</comment>
<dbReference type="GO" id="GO:0043546">
    <property type="term" value="F:molybdopterin cofactor binding"/>
    <property type="evidence" value="ECO:0007669"/>
    <property type="project" value="InterPro"/>
</dbReference>
<dbReference type="InterPro" id="IPR006656">
    <property type="entry name" value="Mopterin_OxRdtase"/>
</dbReference>
<proteinExistence type="inferred from homology"/>
<dbReference type="GO" id="GO:0016491">
    <property type="term" value="F:oxidoreductase activity"/>
    <property type="evidence" value="ECO:0007669"/>
    <property type="project" value="UniProtKB-KW"/>
</dbReference>
<dbReference type="InterPro" id="IPR009010">
    <property type="entry name" value="Asp_de-COase-like_dom_sf"/>
</dbReference>
<evidence type="ECO:0000313" key="12">
    <source>
        <dbReference type="Proteomes" id="UP001060336"/>
    </source>
</evidence>
<accession>A0A9J7AS85</accession>
<comment type="cofactor">
    <cofactor evidence="1">
        <name>[4Fe-4S] cluster</name>
        <dbReference type="ChEBI" id="CHEBI:49883"/>
    </cofactor>
</comment>
<organism evidence="11 12">
    <name type="scientific">Nisaea acidiphila</name>
    <dbReference type="NCBI Taxonomy" id="1862145"/>
    <lineage>
        <taxon>Bacteria</taxon>
        <taxon>Pseudomonadati</taxon>
        <taxon>Pseudomonadota</taxon>
        <taxon>Alphaproteobacteria</taxon>
        <taxon>Rhodospirillales</taxon>
        <taxon>Thalassobaculaceae</taxon>
        <taxon>Nisaea</taxon>
    </lineage>
</organism>
<dbReference type="Gene3D" id="3.40.228.10">
    <property type="entry name" value="Dimethylsulfoxide Reductase, domain 2"/>
    <property type="match status" value="1"/>
</dbReference>
<dbReference type="Proteomes" id="UP001060336">
    <property type="component" value="Chromosome"/>
</dbReference>
<dbReference type="EMBL" id="CP102480">
    <property type="protein sequence ID" value="UUX49409.1"/>
    <property type="molecule type" value="Genomic_DNA"/>
</dbReference>
<keyword evidence="12" id="KW-1185">Reference proteome</keyword>
<dbReference type="Pfam" id="PF01568">
    <property type="entry name" value="Molydop_binding"/>
    <property type="match status" value="1"/>
</dbReference>
<dbReference type="GO" id="GO:0051539">
    <property type="term" value="F:4 iron, 4 sulfur cluster binding"/>
    <property type="evidence" value="ECO:0007669"/>
    <property type="project" value="UniProtKB-KW"/>
</dbReference>
<dbReference type="Pfam" id="PF04879">
    <property type="entry name" value="Molybdop_Fe4S4"/>
    <property type="match status" value="1"/>
</dbReference>
<dbReference type="InterPro" id="IPR006963">
    <property type="entry name" value="Mopterin_OxRdtase_4Fe-4S_dom"/>
</dbReference>
<evidence type="ECO:0000256" key="6">
    <source>
        <dbReference type="ARBA" id="ARBA00023002"/>
    </source>
</evidence>
<dbReference type="GO" id="GO:0046872">
    <property type="term" value="F:metal ion binding"/>
    <property type="evidence" value="ECO:0007669"/>
    <property type="project" value="UniProtKB-KW"/>
</dbReference>
<evidence type="ECO:0000313" key="11">
    <source>
        <dbReference type="EMBL" id="UUX49409.1"/>
    </source>
</evidence>
<sequence length="959" mass="106579">MSINPFETVVETVETSPKVSDETKFTTCYMCACRCGIKVHLRDGTVRYIEGNKNHPVNKGVLCAKGSAGIMQHYSPARLTKPLMRVGERGSGEFREIEWEEALSTAAGWLGDIRKSDPRKLAFFTGRDQSQSLTGWWASQFGTPNHAAHGGFCSVNMAAAGLYSIGGSFWEFGEPDWEHTKYFMMFGVAEDHDSNPIKIGLGHLKTRGAKFVSVNPVKTGYSAIADEWVGIRPGTDGLFILSLIHELLRAGKVDLDYLVRYTNAPWLVIQDPGSPEHGLFARDADGKPLAFDKKSGSIISALEAEIAPDLAGEHTLPDGRKAVPSFKLLAERYIDPAYAPDAVAKECGLKAETIRRLAAELAHAAFEQEITLDVPWTDWAGRRHEKMIGRPVAMHAMRGISAHSNGFHTCRALHVLQMLLGSIDCPGGFRYKPPFPRPCPPPLKPVGRPDAVKPNTPMAGPPLGFPMGPEDLLVHEDGSPARIDKAFSWEAPMAVHGMMHMVIHNAWAQDPYPIDTLFMYMANMSWNSTMNSKGTMEKLTDKDPATGEYRIPRIIYSDAYASEMVAYADLVLPDTTYLERWDCISLLDRPICDADGAADSIRQPVVQPDRDVRPFQEVLIELGVRLGLPGLTKEDGSAKYPGGYPDYIANHERAPGVGPLAGWRGADGTEGGKGAPNPDQLKRYIENECFWRHEFAPEERYYKHSNKTYLETATKLGFIGAPNQIVMQLYVEPLQRFRLAGEGHGDLQPPEKDRDRLKRYFDPLPVWYQPFEESEVDTSSFPMHAITQRPAAMYHSWGSQNAWLRQLHGKNPLFISRERAEQLGIGDGDWVRVTSHHGKIKVPVKLMEGVNPDTVWTWNAIGKRRGAWNLGKDAPEATKGFLLNHVISELLPARGDGYRYANADPVTGQAAWYDLRIRLEKAEPDRPGAVSEPQFPELGNPSSVARPNGPLQYRGRRGQ</sequence>
<reference evidence="11" key="1">
    <citation type="submission" date="2022-08" db="EMBL/GenBank/DDBJ databases">
        <title>Nisaea acidiphila sp. nov., isolated from a marine algal debris and emended description of the genus Nisaea Urios et al. 2008.</title>
        <authorList>
            <person name="Kwon K."/>
        </authorList>
    </citation>
    <scope>NUCLEOTIDE SEQUENCE</scope>
    <source>
        <strain evidence="11">MEBiC11861</strain>
    </source>
</reference>
<dbReference type="Gene3D" id="2.40.40.20">
    <property type="match status" value="1"/>
</dbReference>
<evidence type="ECO:0000256" key="8">
    <source>
        <dbReference type="ARBA" id="ARBA00023014"/>
    </source>
</evidence>
<dbReference type="SUPFAM" id="SSF50692">
    <property type="entry name" value="ADC-like"/>
    <property type="match status" value="1"/>
</dbReference>
<dbReference type="GO" id="GO:0030313">
    <property type="term" value="C:cell envelope"/>
    <property type="evidence" value="ECO:0007669"/>
    <property type="project" value="UniProtKB-SubCell"/>
</dbReference>
<evidence type="ECO:0000259" key="10">
    <source>
        <dbReference type="PROSITE" id="PS51669"/>
    </source>
</evidence>
<evidence type="ECO:0000256" key="4">
    <source>
        <dbReference type="ARBA" id="ARBA00022485"/>
    </source>
</evidence>
<dbReference type="InterPro" id="IPR006657">
    <property type="entry name" value="MoPterin_dinucl-bd_dom"/>
</dbReference>
<name>A0A9J7AS85_9PROT</name>
<dbReference type="SUPFAM" id="SSF53706">
    <property type="entry name" value="Formate dehydrogenase/DMSO reductase, domains 1-3"/>
    <property type="match status" value="1"/>
</dbReference>
<keyword evidence="6" id="KW-0560">Oxidoreductase</keyword>
<dbReference type="Gene3D" id="3.30.200.210">
    <property type="match status" value="1"/>
</dbReference>
<dbReference type="PANTHER" id="PTHR43598">
    <property type="entry name" value="TUNGSTEN-CONTAINING FORMYLMETHANOFURAN DEHYDROGENASE 2 SUBUNIT B"/>
    <property type="match status" value="1"/>
</dbReference>
<keyword evidence="5" id="KW-0479">Metal-binding</keyword>
<keyword evidence="4" id="KW-0004">4Fe-4S</keyword>
<keyword evidence="8" id="KW-0411">Iron-sulfur</keyword>
<dbReference type="CDD" id="cd02783">
    <property type="entry name" value="MopB_CT_2"/>
    <property type="match status" value="1"/>
</dbReference>
<feature type="domain" description="4Fe-4S Mo/W bis-MGD-type" evidence="10">
    <location>
        <begin position="21"/>
        <end position="77"/>
    </location>
</feature>
<dbReference type="PROSITE" id="PS51669">
    <property type="entry name" value="4FE4S_MOW_BIS_MGD"/>
    <property type="match status" value="1"/>
</dbReference>
<keyword evidence="7" id="KW-0408">Iron</keyword>
<evidence type="ECO:0000256" key="7">
    <source>
        <dbReference type="ARBA" id="ARBA00023004"/>
    </source>
</evidence>
<evidence type="ECO:0000256" key="9">
    <source>
        <dbReference type="SAM" id="MobiDB-lite"/>
    </source>
</evidence>
<protein>
    <submittedName>
        <fullName evidence="11">Molybdopterin oxidoreductase family protein</fullName>
    </submittedName>
</protein>
<dbReference type="SMART" id="SM00926">
    <property type="entry name" value="Molybdop_Fe4S4"/>
    <property type="match status" value="1"/>
</dbReference>
<gene>
    <name evidence="11" type="ORF">NUH88_18655</name>
</gene>
<evidence type="ECO:0000256" key="5">
    <source>
        <dbReference type="ARBA" id="ARBA00022723"/>
    </source>
</evidence>
<comment type="similarity">
    <text evidence="3">Belongs to the prokaryotic molybdopterin-containing oxidoreductase family.</text>
</comment>
<dbReference type="KEGG" id="naci:NUH88_18655"/>